<dbReference type="InterPro" id="IPR036322">
    <property type="entry name" value="WD40_repeat_dom_sf"/>
</dbReference>
<evidence type="ECO:0000259" key="6">
    <source>
        <dbReference type="SMART" id="SM01166"/>
    </source>
</evidence>
<dbReference type="InterPro" id="IPR001680">
    <property type="entry name" value="WD40_rpt"/>
</dbReference>
<dbReference type="SUPFAM" id="SSF50978">
    <property type="entry name" value="WD40 repeat-like"/>
    <property type="match status" value="1"/>
</dbReference>
<dbReference type="PANTHER" id="PTHR10856:SF0">
    <property type="entry name" value="CORONIN"/>
    <property type="match status" value="1"/>
</dbReference>
<name>A0A7S3PPJ2_9STRA</name>
<protein>
    <recommendedName>
        <fullName evidence="4">Coronin</fullName>
    </recommendedName>
</protein>
<evidence type="ECO:0000256" key="3">
    <source>
        <dbReference type="PROSITE-ProRule" id="PRU00221"/>
    </source>
</evidence>
<evidence type="ECO:0000256" key="5">
    <source>
        <dbReference type="SAM" id="Coils"/>
    </source>
</evidence>
<dbReference type="Pfam" id="PF08953">
    <property type="entry name" value="DUF1899"/>
    <property type="match status" value="1"/>
</dbReference>
<proteinExistence type="inferred from homology"/>
<dbReference type="AlphaFoldDB" id="A0A7S3PPJ2"/>
<dbReference type="PROSITE" id="PS50294">
    <property type="entry name" value="WD_REPEATS_REGION"/>
    <property type="match status" value="1"/>
</dbReference>
<reference evidence="7" key="1">
    <citation type="submission" date="2021-01" db="EMBL/GenBank/DDBJ databases">
        <authorList>
            <person name="Corre E."/>
            <person name="Pelletier E."/>
            <person name="Niang G."/>
            <person name="Scheremetjew M."/>
            <person name="Finn R."/>
            <person name="Kale V."/>
            <person name="Holt S."/>
            <person name="Cochrane G."/>
            <person name="Meng A."/>
            <person name="Brown T."/>
            <person name="Cohen L."/>
        </authorList>
    </citation>
    <scope>NUCLEOTIDE SEQUENCE</scope>
    <source>
        <strain evidence="7">GSBS06</strain>
    </source>
</reference>
<feature type="coiled-coil region" evidence="5">
    <location>
        <begin position="459"/>
        <end position="486"/>
    </location>
</feature>
<dbReference type="EMBL" id="HBIN01020697">
    <property type="protein sequence ID" value="CAE0445836.1"/>
    <property type="molecule type" value="Transcribed_RNA"/>
</dbReference>
<feature type="domain" description="DUF1899" evidence="6">
    <location>
        <begin position="7"/>
        <end position="67"/>
    </location>
</feature>
<dbReference type="PROSITE" id="PS00678">
    <property type="entry name" value="WD_REPEATS_1"/>
    <property type="match status" value="1"/>
</dbReference>
<dbReference type="GO" id="GO:0007015">
    <property type="term" value="P:actin filament organization"/>
    <property type="evidence" value="ECO:0007669"/>
    <property type="project" value="TreeGrafter"/>
</dbReference>
<evidence type="ECO:0000256" key="4">
    <source>
        <dbReference type="RuleBase" id="RU280818"/>
    </source>
</evidence>
<comment type="similarity">
    <text evidence="4">Belongs to the WD repeat coronin family.</text>
</comment>
<dbReference type="Gene3D" id="2.130.10.10">
    <property type="entry name" value="YVTN repeat-like/Quinoprotein amine dehydrogenase"/>
    <property type="match status" value="1"/>
</dbReference>
<dbReference type="Pfam" id="PF16300">
    <property type="entry name" value="WD40_4"/>
    <property type="match status" value="1"/>
</dbReference>
<sequence>MVNKRATLVRQSKVRHLFCKQSKPENSYTNIQTSPLSGFHHFIQASTKFLAYSARHGVAVVPHGAFGKSAAQPLIIDGHQNHTLAFEFSPFYDNVLVTGGGDTKCEICLWAFPEEGLYENLHETDATYTGHTRNVDCLAMNHVVDAVLASGSKDKTVKTWNLETGQIQLDVDDFGGPICDLKWNYDGNIICASSKAKSVRFIDPRTGDVIDSLDEPFESMGHGTRISYLGNTGQVAMCGKDKERRILKIFDIRALKEPVGSTEIDRGSGQLMMLFDEGVNVIYVASKGSNTIKYYEATPDFPHVHHIDDFRAPAQTVGICMLPKRAVNVAECEVTAMLQLTREAIVPSSFIVPRKSPMFQGDLYPACFAGKPAMSAKDYFEGEQVIDIHAKGNDVKKKTRFVSKKPIYMKMDKLHKGEAVSRMKNGVAGPSDPELVSANEKNSDDPGFSKLRNALRKTVLTPEEKLQKAEERIQKLEAKLESMGVDPATI</sequence>
<dbReference type="SMART" id="SM01166">
    <property type="entry name" value="DUF1899"/>
    <property type="match status" value="1"/>
</dbReference>
<keyword evidence="5" id="KW-0175">Coiled coil</keyword>
<gene>
    <name evidence="7" type="ORF">ASTO00021_LOCUS15840</name>
</gene>
<evidence type="ECO:0000256" key="1">
    <source>
        <dbReference type="ARBA" id="ARBA00022574"/>
    </source>
</evidence>
<dbReference type="Pfam" id="PF00400">
    <property type="entry name" value="WD40"/>
    <property type="match status" value="1"/>
</dbReference>
<dbReference type="GO" id="GO:0051015">
    <property type="term" value="F:actin filament binding"/>
    <property type="evidence" value="ECO:0007669"/>
    <property type="project" value="TreeGrafter"/>
</dbReference>
<evidence type="ECO:0000256" key="2">
    <source>
        <dbReference type="ARBA" id="ARBA00022737"/>
    </source>
</evidence>
<keyword evidence="2 4" id="KW-0677">Repeat</keyword>
<feature type="repeat" description="WD" evidence="3">
    <location>
        <begin position="128"/>
        <end position="170"/>
    </location>
</feature>
<dbReference type="InterPro" id="IPR019775">
    <property type="entry name" value="WD40_repeat_CS"/>
</dbReference>
<dbReference type="InterPro" id="IPR015943">
    <property type="entry name" value="WD40/YVTN_repeat-like_dom_sf"/>
</dbReference>
<dbReference type="InterPro" id="IPR015505">
    <property type="entry name" value="Coronin"/>
</dbReference>
<evidence type="ECO:0000313" key="7">
    <source>
        <dbReference type="EMBL" id="CAE0445836.1"/>
    </source>
</evidence>
<keyword evidence="1 3" id="KW-0853">WD repeat</keyword>
<dbReference type="InterPro" id="IPR015048">
    <property type="entry name" value="DUF1899"/>
</dbReference>
<dbReference type="PROSITE" id="PS50082">
    <property type="entry name" value="WD_REPEATS_2"/>
    <property type="match status" value="1"/>
</dbReference>
<dbReference type="PANTHER" id="PTHR10856">
    <property type="entry name" value="CORONIN"/>
    <property type="match status" value="1"/>
</dbReference>
<dbReference type="SMART" id="SM00320">
    <property type="entry name" value="WD40"/>
    <property type="match status" value="3"/>
</dbReference>
<accession>A0A7S3PPJ2</accession>
<organism evidence="7">
    <name type="scientific">Aplanochytrium stocchinoi</name>
    <dbReference type="NCBI Taxonomy" id="215587"/>
    <lineage>
        <taxon>Eukaryota</taxon>
        <taxon>Sar</taxon>
        <taxon>Stramenopiles</taxon>
        <taxon>Bigyra</taxon>
        <taxon>Labyrinthulomycetes</taxon>
        <taxon>Thraustochytrida</taxon>
        <taxon>Thraustochytriidae</taxon>
        <taxon>Aplanochytrium</taxon>
    </lineage>
</organism>
<dbReference type="SMART" id="SM01167">
    <property type="entry name" value="DUF1900"/>
    <property type="match status" value="1"/>
</dbReference>